<evidence type="ECO:0000256" key="3">
    <source>
        <dbReference type="ARBA" id="ARBA00004496"/>
    </source>
</evidence>
<dbReference type="GO" id="GO:0002055">
    <property type="term" value="F:adenine binding"/>
    <property type="evidence" value="ECO:0007669"/>
    <property type="project" value="TreeGrafter"/>
</dbReference>
<evidence type="ECO:0000313" key="14">
    <source>
        <dbReference type="EMBL" id="GGF03296.1"/>
    </source>
</evidence>
<dbReference type="GO" id="GO:0006166">
    <property type="term" value="P:purine ribonucleoside salvage"/>
    <property type="evidence" value="ECO:0007669"/>
    <property type="project" value="UniProtKB-UniRule"/>
</dbReference>
<reference evidence="14" key="2">
    <citation type="submission" date="2020-09" db="EMBL/GenBank/DDBJ databases">
        <authorList>
            <person name="Sun Q."/>
            <person name="Zhou Y."/>
        </authorList>
    </citation>
    <scope>NUCLEOTIDE SEQUENCE</scope>
    <source>
        <strain evidence="14">CGMCC 1.15725</strain>
    </source>
</reference>
<evidence type="ECO:0000256" key="9">
    <source>
        <dbReference type="ARBA" id="ARBA00022676"/>
    </source>
</evidence>
<keyword evidence="11 12" id="KW-0660">Purine salvage</keyword>
<proteinExistence type="inferred from homology"/>
<evidence type="ECO:0000313" key="15">
    <source>
        <dbReference type="Proteomes" id="UP000646365"/>
    </source>
</evidence>
<feature type="domain" description="Phosphoribosyltransferase" evidence="13">
    <location>
        <begin position="53"/>
        <end position="169"/>
    </location>
</feature>
<keyword evidence="9 12" id="KW-0328">Glycosyltransferase</keyword>
<dbReference type="UniPathway" id="UPA00588">
    <property type="reaction ID" value="UER00646"/>
</dbReference>
<dbReference type="GO" id="GO:0006168">
    <property type="term" value="P:adenine salvage"/>
    <property type="evidence" value="ECO:0007669"/>
    <property type="project" value="InterPro"/>
</dbReference>
<dbReference type="PANTHER" id="PTHR32315">
    <property type="entry name" value="ADENINE PHOSPHORIBOSYLTRANSFERASE"/>
    <property type="match status" value="1"/>
</dbReference>
<evidence type="ECO:0000256" key="12">
    <source>
        <dbReference type="HAMAP-Rule" id="MF_00004"/>
    </source>
</evidence>
<comment type="subunit">
    <text evidence="6 12">Homodimer.</text>
</comment>
<evidence type="ECO:0000256" key="1">
    <source>
        <dbReference type="ARBA" id="ARBA00000868"/>
    </source>
</evidence>
<comment type="caution">
    <text evidence="14">The sequence shown here is derived from an EMBL/GenBank/DDBJ whole genome shotgun (WGS) entry which is preliminary data.</text>
</comment>
<dbReference type="InterPro" id="IPR005764">
    <property type="entry name" value="Ade_phspho_trans"/>
</dbReference>
<name>A0A8J2YQC6_9PROT</name>
<evidence type="ECO:0000256" key="6">
    <source>
        <dbReference type="ARBA" id="ARBA00011738"/>
    </source>
</evidence>
<dbReference type="HAMAP" id="MF_00004">
    <property type="entry name" value="Aden_phosphoribosyltr"/>
    <property type="match status" value="1"/>
</dbReference>
<dbReference type="NCBIfam" id="TIGR01090">
    <property type="entry name" value="apt"/>
    <property type="match status" value="1"/>
</dbReference>
<reference evidence="14" key="1">
    <citation type="journal article" date="2014" name="Int. J. Syst. Evol. Microbiol.">
        <title>Complete genome sequence of Corynebacterium casei LMG S-19264T (=DSM 44701T), isolated from a smear-ripened cheese.</title>
        <authorList>
            <consortium name="US DOE Joint Genome Institute (JGI-PGF)"/>
            <person name="Walter F."/>
            <person name="Albersmeier A."/>
            <person name="Kalinowski J."/>
            <person name="Ruckert C."/>
        </authorList>
    </citation>
    <scope>NUCLEOTIDE SEQUENCE</scope>
    <source>
        <strain evidence="14">CGMCC 1.15725</strain>
    </source>
</reference>
<keyword evidence="10 12" id="KW-0808">Transferase</keyword>
<dbReference type="AlphaFoldDB" id="A0A8J2YQC6"/>
<evidence type="ECO:0000259" key="13">
    <source>
        <dbReference type="Pfam" id="PF00156"/>
    </source>
</evidence>
<dbReference type="CDD" id="cd06223">
    <property type="entry name" value="PRTases_typeI"/>
    <property type="match status" value="1"/>
</dbReference>
<evidence type="ECO:0000256" key="8">
    <source>
        <dbReference type="ARBA" id="ARBA00022490"/>
    </source>
</evidence>
<dbReference type="SUPFAM" id="SSF53271">
    <property type="entry name" value="PRTase-like"/>
    <property type="match status" value="1"/>
</dbReference>
<evidence type="ECO:0000256" key="11">
    <source>
        <dbReference type="ARBA" id="ARBA00022726"/>
    </source>
</evidence>
<dbReference type="NCBIfam" id="NF002636">
    <property type="entry name" value="PRK02304.1-5"/>
    <property type="match status" value="1"/>
</dbReference>
<dbReference type="GO" id="GO:0044209">
    <property type="term" value="P:AMP salvage"/>
    <property type="evidence" value="ECO:0007669"/>
    <property type="project" value="UniProtKB-UniRule"/>
</dbReference>
<dbReference type="FunFam" id="3.40.50.2020:FF:000004">
    <property type="entry name" value="Adenine phosphoribosyltransferase"/>
    <property type="match status" value="1"/>
</dbReference>
<dbReference type="GO" id="GO:0016208">
    <property type="term" value="F:AMP binding"/>
    <property type="evidence" value="ECO:0007669"/>
    <property type="project" value="TreeGrafter"/>
</dbReference>
<sequence length="191" mass="20904">MRRTLDRAPDRMCLRPNVRAMDIKDHIRHVPDFPKPGILFYDISTLLAHAGAWRETVRQLADTIAPTHPDILVGIESRGFLVAAPLALALGCGFVMVRKHGKLPGPTVPYTYDLEYGSDTIEIQTDAIRPGQRVVVLDDLLATGGTLNAAIDLCRKVGGEVVAAACIIELNFLGGRQRIDVPVHSIVSYDE</sequence>
<evidence type="ECO:0000256" key="10">
    <source>
        <dbReference type="ARBA" id="ARBA00022679"/>
    </source>
</evidence>
<dbReference type="InterPro" id="IPR000836">
    <property type="entry name" value="PRTase_dom"/>
</dbReference>
<accession>A0A8J2YQC6</accession>
<dbReference type="EMBL" id="BMJQ01000001">
    <property type="protein sequence ID" value="GGF03296.1"/>
    <property type="molecule type" value="Genomic_DNA"/>
</dbReference>
<protein>
    <recommendedName>
        <fullName evidence="7 12">Adenine phosphoribosyltransferase</fullName>
        <shortName evidence="12">APRT</shortName>
        <ecNumber evidence="7 12">2.4.2.7</ecNumber>
    </recommendedName>
</protein>
<dbReference type="InterPro" id="IPR029057">
    <property type="entry name" value="PRTase-like"/>
</dbReference>
<comment type="pathway">
    <text evidence="4 12">Purine metabolism; AMP biosynthesis via salvage pathway; AMP from adenine: step 1/1.</text>
</comment>
<evidence type="ECO:0000256" key="7">
    <source>
        <dbReference type="ARBA" id="ARBA00011893"/>
    </source>
</evidence>
<dbReference type="PANTHER" id="PTHR32315:SF3">
    <property type="entry name" value="ADENINE PHOSPHORIBOSYLTRANSFERASE"/>
    <property type="match status" value="1"/>
</dbReference>
<comment type="subcellular location">
    <subcellularLocation>
        <location evidence="3 12">Cytoplasm</location>
    </subcellularLocation>
</comment>
<evidence type="ECO:0000256" key="4">
    <source>
        <dbReference type="ARBA" id="ARBA00004659"/>
    </source>
</evidence>
<dbReference type="Gene3D" id="3.40.50.2020">
    <property type="match status" value="1"/>
</dbReference>
<organism evidence="14 15">
    <name type="scientific">Aliidongia dinghuensis</name>
    <dbReference type="NCBI Taxonomy" id="1867774"/>
    <lineage>
        <taxon>Bacteria</taxon>
        <taxon>Pseudomonadati</taxon>
        <taxon>Pseudomonadota</taxon>
        <taxon>Alphaproteobacteria</taxon>
        <taxon>Rhodospirillales</taxon>
        <taxon>Dongiaceae</taxon>
        <taxon>Aliidongia</taxon>
    </lineage>
</organism>
<dbReference type="EC" id="2.4.2.7" evidence="7 12"/>
<comment type="function">
    <text evidence="2 12">Catalyzes a salvage reaction resulting in the formation of AMP, that is energically less costly than de novo synthesis.</text>
</comment>
<dbReference type="Pfam" id="PF00156">
    <property type="entry name" value="Pribosyltran"/>
    <property type="match status" value="1"/>
</dbReference>
<dbReference type="NCBIfam" id="NF002634">
    <property type="entry name" value="PRK02304.1-3"/>
    <property type="match status" value="1"/>
</dbReference>
<comment type="similarity">
    <text evidence="5 12">Belongs to the purine/pyrimidine phosphoribosyltransferase family.</text>
</comment>
<gene>
    <name evidence="12 14" type="primary">apt</name>
    <name evidence="14" type="ORF">GCM10011611_06040</name>
</gene>
<comment type="catalytic activity">
    <reaction evidence="1 12">
        <text>AMP + diphosphate = 5-phospho-alpha-D-ribose 1-diphosphate + adenine</text>
        <dbReference type="Rhea" id="RHEA:16609"/>
        <dbReference type="ChEBI" id="CHEBI:16708"/>
        <dbReference type="ChEBI" id="CHEBI:33019"/>
        <dbReference type="ChEBI" id="CHEBI:58017"/>
        <dbReference type="ChEBI" id="CHEBI:456215"/>
        <dbReference type="EC" id="2.4.2.7"/>
    </reaction>
</comment>
<keyword evidence="8 12" id="KW-0963">Cytoplasm</keyword>
<evidence type="ECO:0000256" key="5">
    <source>
        <dbReference type="ARBA" id="ARBA00008391"/>
    </source>
</evidence>
<dbReference type="GO" id="GO:0003999">
    <property type="term" value="F:adenine phosphoribosyltransferase activity"/>
    <property type="evidence" value="ECO:0007669"/>
    <property type="project" value="UniProtKB-UniRule"/>
</dbReference>
<dbReference type="InterPro" id="IPR050054">
    <property type="entry name" value="UPRTase/APRTase"/>
</dbReference>
<evidence type="ECO:0000256" key="2">
    <source>
        <dbReference type="ARBA" id="ARBA00003968"/>
    </source>
</evidence>
<keyword evidence="15" id="KW-1185">Reference proteome</keyword>
<dbReference type="Proteomes" id="UP000646365">
    <property type="component" value="Unassembled WGS sequence"/>
</dbReference>
<dbReference type="GO" id="GO:0005737">
    <property type="term" value="C:cytoplasm"/>
    <property type="evidence" value="ECO:0007669"/>
    <property type="project" value="UniProtKB-SubCell"/>
</dbReference>